<dbReference type="GO" id="GO:0045892">
    <property type="term" value="P:negative regulation of DNA-templated transcription"/>
    <property type="evidence" value="ECO:0007669"/>
    <property type="project" value="InterPro"/>
</dbReference>
<keyword evidence="4" id="KW-0804">Transcription</keyword>
<name>A0AAU7C9A3_9BACT</name>
<dbReference type="InterPro" id="IPR005650">
    <property type="entry name" value="BlaI_family"/>
</dbReference>
<sequence length="132" mass="14807">MAGKSPSALSGREYAILKSLWEHGPSTVREVLQRLATAGGEEIPYTTVLSLLQLMEKKGHVGHEADGKTYRYLAKVSQVKTTRLVIRDFLGRFFDGSAESFVMGLAESPELSPEVWEQLRLEIQRRQDANDE</sequence>
<comment type="similarity">
    <text evidence="1">Belongs to the BlaI transcriptional regulatory family.</text>
</comment>
<dbReference type="PIRSF" id="PIRSF019455">
    <property type="entry name" value="CopR_AtkY"/>
    <property type="match status" value="1"/>
</dbReference>
<evidence type="ECO:0000256" key="3">
    <source>
        <dbReference type="ARBA" id="ARBA00023125"/>
    </source>
</evidence>
<keyword evidence="2" id="KW-0805">Transcription regulation</keyword>
<reference evidence="5" key="1">
    <citation type="submission" date="2024-05" db="EMBL/GenBank/DDBJ databases">
        <title>Planctomycetes of the genus Singulisphaera possess chitinolytic capabilities.</title>
        <authorList>
            <person name="Ivanova A."/>
        </authorList>
    </citation>
    <scope>NUCLEOTIDE SEQUENCE</scope>
    <source>
        <strain evidence="5">Ch08T</strain>
    </source>
</reference>
<evidence type="ECO:0000256" key="2">
    <source>
        <dbReference type="ARBA" id="ARBA00023015"/>
    </source>
</evidence>
<dbReference type="SUPFAM" id="SSF46785">
    <property type="entry name" value="Winged helix' DNA-binding domain"/>
    <property type="match status" value="1"/>
</dbReference>
<evidence type="ECO:0000313" key="5">
    <source>
        <dbReference type="EMBL" id="XBH01722.1"/>
    </source>
</evidence>
<proteinExistence type="inferred from homology"/>
<dbReference type="RefSeq" id="WP_406694467.1">
    <property type="nucleotide sequence ID" value="NZ_CP155447.1"/>
</dbReference>
<protein>
    <submittedName>
        <fullName evidence="5">BlaI/MecI/CopY family transcriptional regulator</fullName>
    </submittedName>
</protein>
<dbReference type="InterPro" id="IPR036388">
    <property type="entry name" value="WH-like_DNA-bd_sf"/>
</dbReference>
<organism evidence="5">
    <name type="scientific">Singulisphaera sp. Ch08</name>
    <dbReference type="NCBI Taxonomy" id="3120278"/>
    <lineage>
        <taxon>Bacteria</taxon>
        <taxon>Pseudomonadati</taxon>
        <taxon>Planctomycetota</taxon>
        <taxon>Planctomycetia</taxon>
        <taxon>Isosphaerales</taxon>
        <taxon>Isosphaeraceae</taxon>
        <taxon>Singulisphaera</taxon>
    </lineage>
</organism>
<dbReference type="AlphaFoldDB" id="A0AAU7C9A3"/>
<accession>A0AAU7C9A3</accession>
<dbReference type="InterPro" id="IPR036390">
    <property type="entry name" value="WH_DNA-bd_sf"/>
</dbReference>
<dbReference type="Gene3D" id="1.10.10.10">
    <property type="entry name" value="Winged helix-like DNA-binding domain superfamily/Winged helix DNA-binding domain"/>
    <property type="match status" value="1"/>
</dbReference>
<evidence type="ECO:0000256" key="1">
    <source>
        <dbReference type="ARBA" id="ARBA00011046"/>
    </source>
</evidence>
<keyword evidence="3" id="KW-0238">DNA-binding</keyword>
<dbReference type="EMBL" id="CP155447">
    <property type="protein sequence ID" value="XBH01722.1"/>
    <property type="molecule type" value="Genomic_DNA"/>
</dbReference>
<gene>
    <name evidence="5" type="ORF">V5E97_25670</name>
</gene>
<dbReference type="GO" id="GO:0003677">
    <property type="term" value="F:DNA binding"/>
    <property type="evidence" value="ECO:0007669"/>
    <property type="project" value="UniProtKB-KW"/>
</dbReference>
<evidence type="ECO:0000256" key="4">
    <source>
        <dbReference type="ARBA" id="ARBA00023163"/>
    </source>
</evidence>
<dbReference type="Pfam" id="PF03965">
    <property type="entry name" value="Penicillinase_R"/>
    <property type="match status" value="1"/>
</dbReference>